<feature type="region of interest" description="Disordered" evidence="1">
    <location>
        <begin position="43"/>
        <end position="66"/>
    </location>
</feature>
<gene>
    <name evidence="2" type="ORF">E2C01_033217</name>
</gene>
<protein>
    <submittedName>
        <fullName evidence="2">Uncharacterized protein</fullName>
    </submittedName>
</protein>
<keyword evidence="3" id="KW-1185">Reference proteome</keyword>
<feature type="compositionally biased region" description="Pro residues" evidence="1">
    <location>
        <begin position="55"/>
        <end position="66"/>
    </location>
</feature>
<evidence type="ECO:0000256" key="1">
    <source>
        <dbReference type="SAM" id="MobiDB-lite"/>
    </source>
</evidence>
<evidence type="ECO:0000313" key="2">
    <source>
        <dbReference type="EMBL" id="MPC39672.1"/>
    </source>
</evidence>
<evidence type="ECO:0000313" key="3">
    <source>
        <dbReference type="Proteomes" id="UP000324222"/>
    </source>
</evidence>
<sequence length="66" mass="7155">MSRLSAPVSDSGSGQDITLILNAIVTTLMSRDHFLRSFFPYITGHSPPTERPVLTSPPPRVTPPHG</sequence>
<dbReference type="AlphaFoldDB" id="A0A5B7EZK0"/>
<organism evidence="2 3">
    <name type="scientific">Portunus trituberculatus</name>
    <name type="common">Swimming crab</name>
    <name type="synonym">Neptunus trituberculatus</name>
    <dbReference type="NCBI Taxonomy" id="210409"/>
    <lineage>
        <taxon>Eukaryota</taxon>
        <taxon>Metazoa</taxon>
        <taxon>Ecdysozoa</taxon>
        <taxon>Arthropoda</taxon>
        <taxon>Crustacea</taxon>
        <taxon>Multicrustacea</taxon>
        <taxon>Malacostraca</taxon>
        <taxon>Eumalacostraca</taxon>
        <taxon>Eucarida</taxon>
        <taxon>Decapoda</taxon>
        <taxon>Pleocyemata</taxon>
        <taxon>Brachyura</taxon>
        <taxon>Eubrachyura</taxon>
        <taxon>Portunoidea</taxon>
        <taxon>Portunidae</taxon>
        <taxon>Portuninae</taxon>
        <taxon>Portunus</taxon>
    </lineage>
</organism>
<dbReference type="EMBL" id="VSRR010004437">
    <property type="protein sequence ID" value="MPC39672.1"/>
    <property type="molecule type" value="Genomic_DNA"/>
</dbReference>
<proteinExistence type="predicted"/>
<accession>A0A5B7EZK0</accession>
<name>A0A5B7EZK0_PORTR</name>
<comment type="caution">
    <text evidence="2">The sequence shown here is derived from an EMBL/GenBank/DDBJ whole genome shotgun (WGS) entry which is preliminary data.</text>
</comment>
<dbReference type="Proteomes" id="UP000324222">
    <property type="component" value="Unassembled WGS sequence"/>
</dbReference>
<reference evidence="2 3" key="1">
    <citation type="submission" date="2019-05" db="EMBL/GenBank/DDBJ databases">
        <title>Another draft genome of Portunus trituberculatus and its Hox gene families provides insights of decapod evolution.</title>
        <authorList>
            <person name="Jeong J.-H."/>
            <person name="Song I."/>
            <person name="Kim S."/>
            <person name="Choi T."/>
            <person name="Kim D."/>
            <person name="Ryu S."/>
            <person name="Kim W."/>
        </authorList>
    </citation>
    <scope>NUCLEOTIDE SEQUENCE [LARGE SCALE GENOMIC DNA]</scope>
    <source>
        <tissue evidence="2">Muscle</tissue>
    </source>
</reference>